<organism evidence="6 7">
    <name type="scientific">Pseudorhizobium pelagicum</name>
    <dbReference type="NCBI Taxonomy" id="1509405"/>
    <lineage>
        <taxon>Bacteria</taxon>
        <taxon>Pseudomonadati</taxon>
        <taxon>Pseudomonadota</taxon>
        <taxon>Alphaproteobacteria</taxon>
        <taxon>Hyphomicrobiales</taxon>
        <taxon>Rhizobiaceae</taxon>
        <taxon>Rhizobium/Agrobacterium group</taxon>
        <taxon>Pseudorhizobium</taxon>
    </lineage>
</organism>
<gene>
    <name evidence="6" type="ORF">GV68_07455</name>
</gene>
<accession>A0A922NXM4</accession>
<dbReference type="SUPFAM" id="SSF100950">
    <property type="entry name" value="NagB/RpiA/CoA transferase-like"/>
    <property type="match status" value="1"/>
</dbReference>
<dbReference type="InterPro" id="IPR051054">
    <property type="entry name" value="SorC_transcr_regulators"/>
</dbReference>
<evidence type="ECO:0000313" key="7">
    <source>
        <dbReference type="Proteomes" id="UP000052167"/>
    </source>
</evidence>
<dbReference type="InterPro" id="IPR007324">
    <property type="entry name" value="Sugar-bd_dom_put"/>
</dbReference>
<comment type="similarity">
    <text evidence="1">Belongs to the SorC transcriptional regulatory family.</text>
</comment>
<dbReference type="OrthoDB" id="9808171at2"/>
<evidence type="ECO:0000256" key="4">
    <source>
        <dbReference type="ARBA" id="ARBA00023163"/>
    </source>
</evidence>
<keyword evidence="4" id="KW-0804">Transcription</keyword>
<dbReference type="InterPro" id="IPR037171">
    <property type="entry name" value="NagB/RpiA_transferase-like"/>
</dbReference>
<keyword evidence="3" id="KW-0238">DNA-binding</keyword>
<dbReference type="InterPro" id="IPR036388">
    <property type="entry name" value="WH-like_DNA-bd_sf"/>
</dbReference>
<dbReference type="Gene3D" id="1.10.10.10">
    <property type="entry name" value="Winged helix-like DNA-binding domain superfamily/Winged helix DNA-binding domain"/>
    <property type="match status" value="1"/>
</dbReference>
<evidence type="ECO:0000256" key="2">
    <source>
        <dbReference type="ARBA" id="ARBA00023015"/>
    </source>
</evidence>
<evidence type="ECO:0000259" key="5">
    <source>
        <dbReference type="Pfam" id="PF04198"/>
    </source>
</evidence>
<evidence type="ECO:0000256" key="3">
    <source>
        <dbReference type="ARBA" id="ARBA00023125"/>
    </source>
</evidence>
<reference evidence="6 7" key="1">
    <citation type="submission" date="2014-06" db="EMBL/GenBank/DDBJ databases">
        <title>Rhizobium pelagicum/R2-400B4.</title>
        <authorList>
            <person name="Kimes N.E."/>
            <person name="Lopez-Perez M."/>
        </authorList>
    </citation>
    <scope>NUCLEOTIDE SEQUENCE [LARGE SCALE GENOMIC DNA]</scope>
    <source>
        <strain evidence="6 7">R2-400B4</strain>
    </source>
</reference>
<comment type="caution">
    <text evidence="6">The sequence shown here is derived from an EMBL/GenBank/DDBJ whole genome shotgun (WGS) entry which is preliminary data.</text>
</comment>
<dbReference type="Gene3D" id="3.40.50.1360">
    <property type="match status" value="1"/>
</dbReference>
<keyword evidence="2" id="KW-0805">Transcription regulation</keyword>
<evidence type="ECO:0000256" key="1">
    <source>
        <dbReference type="ARBA" id="ARBA00010466"/>
    </source>
</evidence>
<dbReference type="Pfam" id="PF04198">
    <property type="entry name" value="Sugar-bind"/>
    <property type="match status" value="1"/>
</dbReference>
<dbReference type="PANTHER" id="PTHR34294:SF1">
    <property type="entry name" value="TRANSCRIPTIONAL REGULATOR LSRR"/>
    <property type="match status" value="1"/>
</dbReference>
<name>A0A922NXM4_9HYPH</name>
<dbReference type="PANTHER" id="PTHR34294">
    <property type="entry name" value="TRANSCRIPTIONAL REGULATOR-RELATED"/>
    <property type="match status" value="1"/>
</dbReference>
<proteinExistence type="inferred from homology"/>
<protein>
    <submittedName>
        <fullName evidence="6">RNA polymerase sigma70</fullName>
    </submittedName>
</protein>
<dbReference type="RefSeq" id="WP_037166524.1">
    <property type="nucleotide sequence ID" value="NZ_CAJXID010000013.1"/>
</dbReference>
<dbReference type="EMBL" id="JOKJ01000017">
    <property type="protein sequence ID" value="KEQ06108.1"/>
    <property type="molecule type" value="Genomic_DNA"/>
</dbReference>
<dbReference type="Proteomes" id="UP000052167">
    <property type="component" value="Unassembled WGS sequence"/>
</dbReference>
<keyword evidence="7" id="KW-1185">Reference proteome</keyword>
<dbReference type="AlphaFoldDB" id="A0A922NXM4"/>
<feature type="domain" description="Sugar-binding" evidence="5">
    <location>
        <begin position="55"/>
        <end position="310"/>
    </location>
</feature>
<evidence type="ECO:0000313" key="6">
    <source>
        <dbReference type="EMBL" id="KEQ06108.1"/>
    </source>
</evidence>
<dbReference type="GO" id="GO:0030246">
    <property type="term" value="F:carbohydrate binding"/>
    <property type="evidence" value="ECO:0007669"/>
    <property type="project" value="InterPro"/>
</dbReference>
<sequence length="314" mass="34396">MAATDLMVKAAWLYHVEGLTQAQIAVRMNLTRRRINELLAEALACGHVRVTFTSPLTENVQLESDLCEAFDLEEAVVVSTPVDQELLHAVLGRAAAAFLDRFLEVQRPKSIGVGWGTTLRETVHQMTRKHMPDLEVYSMMGGLTRGVEINTFDIVRSFAEVLNARCHYFAAPVYADSAASRDQIAAQSVFDELLQAAASVDLSYLSVGDLTGKSLQIRYGLPATVNIDDLARSGAVGDLLGYYLDDNGSPTEHPLNRQVISPDLESYRRIKTRIIASGGIHKRRVVGAALRGKLATTLITDSDTARWLLNAAKS</sequence>
<dbReference type="GO" id="GO:0003677">
    <property type="term" value="F:DNA binding"/>
    <property type="evidence" value="ECO:0007669"/>
    <property type="project" value="UniProtKB-KW"/>
</dbReference>